<feature type="transmembrane region" description="Helical" evidence="7">
    <location>
        <begin position="421"/>
        <end position="441"/>
    </location>
</feature>
<evidence type="ECO:0000256" key="3">
    <source>
        <dbReference type="ARBA" id="ARBA00022475"/>
    </source>
</evidence>
<feature type="transmembrane region" description="Helical" evidence="7">
    <location>
        <begin position="319"/>
        <end position="347"/>
    </location>
</feature>
<keyword evidence="2" id="KW-0813">Transport</keyword>
<feature type="transmembrane region" description="Helical" evidence="7">
    <location>
        <begin position="21"/>
        <end position="42"/>
    </location>
</feature>
<comment type="subcellular location">
    <subcellularLocation>
        <location evidence="1">Cell inner membrane</location>
        <topology evidence="1">Multi-pass membrane protein</topology>
    </subcellularLocation>
</comment>
<evidence type="ECO:0000256" key="4">
    <source>
        <dbReference type="ARBA" id="ARBA00022692"/>
    </source>
</evidence>
<keyword evidence="4 7" id="KW-0812">Transmembrane</keyword>
<reference evidence="8 9" key="1">
    <citation type="submission" date="2019-05" db="EMBL/GenBank/DDBJ databases">
        <title>Erythrobacter marisflavi sp. nov., isolated from isolated from water of an estuary environment.</title>
        <authorList>
            <person name="Yoon J.-H."/>
        </authorList>
    </citation>
    <scope>NUCLEOTIDE SEQUENCE [LARGE SCALE GENOMIC DNA]</scope>
    <source>
        <strain evidence="8 9">KEM-5</strain>
    </source>
</reference>
<comment type="caution">
    <text evidence="8">The sequence shown here is derived from an EMBL/GenBank/DDBJ whole genome shotgun (WGS) entry which is preliminary data.</text>
</comment>
<dbReference type="InterPro" id="IPR002528">
    <property type="entry name" value="MATE_fam"/>
</dbReference>
<dbReference type="Proteomes" id="UP000309668">
    <property type="component" value="Unassembled WGS sequence"/>
</dbReference>
<keyword evidence="3" id="KW-1003">Cell membrane</keyword>
<feature type="transmembrane region" description="Helical" evidence="7">
    <location>
        <begin position="286"/>
        <end position="307"/>
    </location>
</feature>
<organism evidence="8 9">
    <name type="scientific">Qipengyuania marisflavi</name>
    <dbReference type="NCBI Taxonomy" id="2486356"/>
    <lineage>
        <taxon>Bacteria</taxon>
        <taxon>Pseudomonadati</taxon>
        <taxon>Pseudomonadota</taxon>
        <taxon>Alphaproteobacteria</taxon>
        <taxon>Sphingomonadales</taxon>
        <taxon>Erythrobacteraceae</taxon>
        <taxon>Qipengyuania</taxon>
    </lineage>
</organism>
<name>A0A5S3P3I5_9SPHN</name>
<proteinExistence type="predicted"/>
<dbReference type="PANTHER" id="PTHR43549:SF3">
    <property type="entry name" value="MULTIDRUG RESISTANCE PROTEIN YPNP-RELATED"/>
    <property type="match status" value="1"/>
</dbReference>
<evidence type="ECO:0000256" key="1">
    <source>
        <dbReference type="ARBA" id="ARBA00004429"/>
    </source>
</evidence>
<protein>
    <submittedName>
        <fullName evidence="8">MATE family efflux transporter</fullName>
    </submittedName>
</protein>
<accession>A0A5S3P3I5</accession>
<sequence>MSETARLTRGSIAGHLVTQTLPMIIAVAAIMSVGLIDAYFIGQLGSAELAAVSFIFPVGIALSSLGVGVMVGVNSVIARALGAGDVERAGRRANFGVVFSSGLGLLLGAALYLLLDPLFRLMQAPEALMPLIREYMRPFALGMPLLLLQMGLNGALRGQGEARKVSYVSLTYSLANWILDPLLITGAFGFAGFGVAGAAYATLAGWALAIVLAWYLLRGTALPIHPTRIRDCHMGESARAIVEVAGPAAFSNAINPIGLAVLTALLASQGEAAVAGFGAAGRLQGFAIVPLLALSGSIGAIVGQNWGAGRVDRARRAMFLAGLFCIAYGLATALLLYAFGSCFAAFFTSDPAVIQAFSNYLAISVWGYAGFGLLIVANGTLNAVGHAGFALAQSFARVFLVMLPLGWLLRGSWGADAIYTAELAANLAGGLLAAVIVWRILRSGPDAQHAGTDKESAPIPTKR</sequence>
<keyword evidence="6 7" id="KW-0472">Membrane</keyword>
<evidence type="ECO:0000313" key="8">
    <source>
        <dbReference type="EMBL" id="TMM47398.1"/>
    </source>
</evidence>
<feature type="transmembrane region" description="Helical" evidence="7">
    <location>
        <begin position="359"/>
        <end position="377"/>
    </location>
</feature>
<feature type="transmembrane region" description="Helical" evidence="7">
    <location>
        <begin position="389"/>
        <end position="409"/>
    </location>
</feature>
<dbReference type="InterPro" id="IPR048279">
    <property type="entry name" value="MdtK-like"/>
</dbReference>
<feature type="transmembrane region" description="Helical" evidence="7">
    <location>
        <begin position="168"/>
        <end position="191"/>
    </location>
</feature>
<dbReference type="PANTHER" id="PTHR43549">
    <property type="entry name" value="MULTIDRUG RESISTANCE PROTEIN YPNP-RELATED"/>
    <property type="match status" value="1"/>
</dbReference>
<feature type="transmembrane region" description="Helical" evidence="7">
    <location>
        <begin position="54"/>
        <end position="81"/>
    </location>
</feature>
<feature type="transmembrane region" description="Helical" evidence="7">
    <location>
        <begin position="197"/>
        <end position="217"/>
    </location>
</feature>
<dbReference type="InterPro" id="IPR052031">
    <property type="entry name" value="Membrane_Transporter-Flippase"/>
</dbReference>
<evidence type="ECO:0000256" key="6">
    <source>
        <dbReference type="ARBA" id="ARBA00023136"/>
    </source>
</evidence>
<dbReference type="Pfam" id="PF01554">
    <property type="entry name" value="MatE"/>
    <property type="match status" value="2"/>
</dbReference>
<keyword evidence="5 7" id="KW-1133">Transmembrane helix</keyword>
<feature type="transmembrane region" description="Helical" evidence="7">
    <location>
        <begin position="135"/>
        <end position="156"/>
    </location>
</feature>
<evidence type="ECO:0000256" key="7">
    <source>
        <dbReference type="SAM" id="Phobius"/>
    </source>
</evidence>
<dbReference type="NCBIfam" id="TIGR00797">
    <property type="entry name" value="matE"/>
    <property type="match status" value="1"/>
</dbReference>
<dbReference type="GO" id="GO:0042910">
    <property type="term" value="F:xenobiotic transmembrane transporter activity"/>
    <property type="evidence" value="ECO:0007669"/>
    <property type="project" value="InterPro"/>
</dbReference>
<dbReference type="OrthoDB" id="9806302at2"/>
<feature type="transmembrane region" description="Helical" evidence="7">
    <location>
        <begin position="93"/>
        <end position="115"/>
    </location>
</feature>
<dbReference type="GO" id="GO:0015297">
    <property type="term" value="F:antiporter activity"/>
    <property type="evidence" value="ECO:0007669"/>
    <property type="project" value="InterPro"/>
</dbReference>
<evidence type="ECO:0000256" key="5">
    <source>
        <dbReference type="ARBA" id="ARBA00022989"/>
    </source>
</evidence>
<gene>
    <name evidence="8" type="ORF">FEV51_09805</name>
</gene>
<evidence type="ECO:0000313" key="9">
    <source>
        <dbReference type="Proteomes" id="UP000309668"/>
    </source>
</evidence>
<evidence type="ECO:0000256" key="2">
    <source>
        <dbReference type="ARBA" id="ARBA00022448"/>
    </source>
</evidence>
<keyword evidence="9" id="KW-1185">Reference proteome</keyword>
<dbReference type="AlphaFoldDB" id="A0A5S3P3I5"/>
<dbReference type="GO" id="GO:0005886">
    <property type="term" value="C:plasma membrane"/>
    <property type="evidence" value="ECO:0007669"/>
    <property type="project" value="UniProtKB-SubCell"/>
</dbReference>
<dbReference type="EMBL" id="VCAO01000004">
    <property type="protein sequence ID" value="TMM47398.1"/>
    <property type="molecule type" value="Genomic_DNA"/>
</dbReference>
<feature type="transmembrane region" description="Helical" evidence="7">
    <location>
        <begin position="238"/>
        <end position="266"/>
    </location>
</feature>
<dbReference type="PIRSF" id="PIRSF006603">
    <property type="entry name" value="DinF"/>
    <property type="match status" value="1"/>
</dbReference>